<dbReference type="HOGENOM" id="CLU_381756_0_0_1"/>
<evidence type="ECO:0000313" key="3">
    <source>
        <dbReference type="Proteomes" id="UP000001072"/>
    </source>
</evidence>
<evidence type="ECO:0000313" key="2">
    <source>
        <dbReference type="EMBL" id="EGG03287.1"/>
    </source>
</evidence>
<feature type="region of interest" description="Disordered" evidence="1">
    <location>
        <begin position="358"/>
        <end position="380"/>
    </location>
</feature>
<dbReference type="KEGG" id="mlr:MELLADRAFT_65732"/>
<proteinExistence type="predicted"/>
<dbReference type="RefSeq" id="XP_007413422.1">
    <property type="nucleotide sequence ID" value="XM_007413360.1"/>
</dbReference>
<reference evidence="3" key="1">
    <citation type="journal article" date="2011" name="Proc. Natl. Acad. Sci. U.S.A.">
        <title>Obligate biotrophy features unraveled by the genomic analysis of rust fungi.</title>
        <authorList>
            <person name="Duplessis S."/>
            <person name="Cuomo C.A."/>
            <person name="Lin Y.-C."/>
            <person name="Aerts A."/>
            <person name="Tisserant E."/>
            <person name="Veneault-Fourrey C."/>
            <person name="Joly D.L."/>
            <person name="Hacquard S."/>
            <person name="Amselem J."/>
            <person name="Cantarel B.L."/>
            <person name="Chiu R."/>
            <person name="Coutinho P.M."/>
            <person name="Feau N."/>
            <person name="Field M."/>
            <person name="Frey P."/>
            <person name="Gelhaye E."/>
            <person name="Goldberg J."/>
            <person name="Grabherr M.G."/>
            <person name="Kodira C.D."/>
            <person name="Kohler A."/>
            <person name="Kuees U."/>
            <person name="Lindquist E.A."/>
            <person name="Lucas S.M."/>
            <person name="Mago R."/>
            <person name="Mauceli E."/>
            <person name="Morin E."/>
            <person name="Murat C."/>
            <person name="Pangilinan J.L."/>
            <person name="Park R."/>
            <person name="Pearson M."/>
            <person name="Quesneville H."/>
            <person name="Rouhier N."/>
            <person name="Sakthikumar S."/>
            <person name="Salamov A.A."/>
            <person name="Schmutz J."/>
            <person name="Selles B."/>
            <person name="Shapiro H."/>
            <person name="Tanguay P."/>
            <person name="Tuskan G.A."/>
            <person name="Henrissat B."/>
            <person name="Van de Peer Y."/>
            <person name="Rouze P."/>
            <person name="Ellis J.G."/>
            <person name="Dodds P.N."/>
            <person name="Schein J.E."/>
            <person name="Zhong S."/>
            <person name="Hamelin R.C."/>
            <person name="Grigoriev I.V."/>
            <person name="Szabo L.J."/>
            <person name="Martin F."/>
        </authorList>
    </citation>
    <scope>NUCLEOTIDE SEQUENCE [LARGE SCALE GENOMIC DNA]</scope>
    <source>
        <strain evidence="3">98AG31 / pathotype 3-4-7</strain>
    </source>
</reference>
<sequence length="725" mass="82679">MAQRDFSEIPKRNHRLMRLFLVVCSFFGTGSGISEKSLQGLDDQSTRFWGHQTTLTNNAEGVGTFHFPYLIGSQTFPKPQMDIEHSLWMPSFQPTTQFGGDHNLGLDMIALPDKQAYNGAKLPIADATDEWLSVVQTFLPRKDLLHQSSSSYGIPAKESYHNLLQVPNHLETFEQMKSIEATGVPGYIVGPTQDFGTYASSWPKAGDPQGITMYTPTSLLHAQESVWPNIPHPHYNRPFISNSDTFSVGGQTNANLHSLRYDHPTFEHHQEIQYPNFEGVHNPHFSSNMAIQEPSEPWTGLEDLLELPELAPLIQTRFDHTGFCVLSHLLTDDTLSFAPIAESQIFGDHSHRSGDVPADKINSRINHPSTIPPPITSKKRKCTAYKEPDPKISKPNSQVIPSGIGQSDGIFDDQDGAYLGTFGKGSPLMIENEVTPKPFCNEKSGTQHMDPTEFSELLLEEATLLKPVVQEIKKTRHLSINHIRTSIPFLVVLGKGRVLENMDSIGDMTGFWKLIGEKMLMVTQQFYPSKPTACISVAAWNAEHGLFPMFLDKVLCMQDLFKYLKMGWPFDSKEDTIRFSRTYFERWLTKEIDEFTRKLFSINKSDWSRSTYYQKRDYLSSEQQSLLCLELEFESKFEKWTAITWDILLGWIDVVGPDMKTLFSNHLTFYRFKCIFSRNMLNQAQAQLSSYEEVWNRYTKEVSISPLQYFFSNLDSISCYDQRLT</sequence>
<name>F4RWH9_MELLP</name>
<gene>
    <name evidence="2" type="ORF">MELLADRAFT_65732</name>
</gene>
<dbReference type="Proteomes" id="UP000001072">
    <property type="component" value="Unassembled WGS sequence"/>
</dbReference>
<organism evidence="3">
    <name type="scientific">Melampsora larici-populina (strain 98AG31 / pathotype 3-4-7)</name>
    <name type="common">Poplar leaf rust fungus</name>
    <dbReference type="NCBI Taxonomy" id="747676"/>
    <lineage>
        <taxon>Eukaryota</taxon>
        <taxon>Fungi</taxon>
        <taxon>Dikarya</taxon>
        <taxon>Basidiomycota</taxon>
        <taxon>Pucciniomycotina</taxon>
        <taxon>Pucciniomycetes</taxon>
        <taxon>Pucciniales</taxon>
        <taxon>Melampsoraceae</taxon>
        <taxon>Melampsora</taxon>
    </lineage>
</organism>
<dbReference type="InParanoid" id="F4RWH9"/>
<dbReference type="EMBL" id="GL883125">
    <property type="protein sequence ID" value="EGG03287.1"/>
    <property type="molecule type" value="Genomic_DNA"/>
</dbReference>
<dbReference type="AlphaFoldDB" id="F4RWH9"/>
<accession>F4RWH9</accession>
<evidence type="ECO:0000256" key="1">
    <source>
        <dbReference type="SAM" id="MobiDB-lite"/>
    </source>
</evidence>
<keyword evidence="3" id="KW-1185">Reference proteome</keyword>
<protein>
    <submittedName>
        <fullName evidence="2">Uncharacterized protein</fullName>
    </submittedName>
</protein>
<dbReference type="GeneID" id="18930489"/>
<dbReference type="VEuPathDB" id="FungiDB:MELLADRAFT_65732"/>